<dbReference type="Gene3D" id="2.60.40.1180">
    <property type="entry name" value="Golgi alpha-mannosidase II"/>
    <property type="match status" value="1"/>
</dbReference>
<dbReference type="InterPro" id="IPR011013">
    <property type="entry name" value="Gal_mutarotase_sf_dom"/>
</dbReference>
<evidence type="ECO:0000259" key="5">
    <source>
        <dbReference type="Pfam" id="PF01055"/>
    </source>
</evidence>
<dbReference type="InterPro" id="IPR025887">
    <property type="entry name" value="Glyco_hydro_31_N_dom"/>
</dbReference>
<dbReference type="SUPFAM" id="SSF51011">
    <property type="entry name" value="Glycosyl hydrolase domain"/>
    <property type="match status" value="1"/>
</dbReference>
<dbReference type="FunFam" id="2.60.40.1180:FF:000023">
    <property type="entry name" value="neutral alpha-glucosidase AB isoform X2"/>
    <property type="match status" value="1"/>
</dbReference>
<dbReference type="FunFam" id="3.20.20.80:FF:000046">
    <property type="entry name" value="Glucosidase alpha, neutral C"/>
    <property type="match status" value="1"/>
</dbReference>
<evidence type="ECO:0000313" key="9">
    <source>
        <dbReference type="RefSeq" id="XP_013914088.1"/>
    </source>
</evidence>
<keyword evidence="2 4" id="KW-0378">Hydrolase</keyword>
<dbReference type="GO" id="GO:0017177">
    <property type="term" value="C:glucosidase II complex"/>
    <property type="evidence" value="ECO:0007669"/>
    <property type="project" value="TreeGrafter"/>
</dbReference>
<organism evidence="8 9">
    <name type="scientific">Thamnophis sirtalis</name>
    <dbReference type="NCBI Taxonomy" id="35019"/>
    <lineage>
        <taxon>Eukaryota</taxon>
        <taxon>Metazoa</taxon>
        <taxon>Chordata</taxon>
        <taxon>Craniata</taxon>
        <taxon>Vertebrata</taxon>
        <taxon>Euteleostomi</taxon>
        <taxon>Lepidosauria</taxon>
        <taxon>Squamata</taxon>
        <taxon>Bifurcata</taxon>
        <taxon>Unidentata</taxon>
        <taxon>Episquamata</taxon>
        <taxon>Toxicofera</taxon>
        <taxon>Serpentes</taxon>
        <taxon>Colubroidea</taxon>
        <taxon>Colubridae</taxon>
        <taxon>Natricinae</taxon>
        <taxon>Thamnophis</taxon>
    </lineage>
</organism>
<evidence type="ECO:0000259" key="6">
    <source>
        <dbReference type="Pfam" id="PF13802"/>
    </source>
</evidence>
<dbReference type="PANTHER" id="PTHR22762:SF162">
    <property type="entry name" value="NEUTRAL ALPHA-GLUCOSIDASE AB"/>
    <property type="match status" value="1"/>
</dbReference>
<dbReference type="GO" id="GO:0033919">
    <property type="term" value="F:glucan 1,3-alpha-glucosidase activity"/>
    <property type="evidence" value="ECO:0007669"/>
    <property type="project" value="TreeGrafter"/>
</dbReference>
<name>A0A6I9XTR6_9SAUR</name>
<dbReference type="RefSeq" id="XP_013914088.1">
    <property type="nucleotide sequence ID" value="XM_014058613.1"/>
</dbReference>
<protein>
    <submittedName>
        <fullName evidence="9">Neutral alpha-glucosidase AB</fullName>
    </submittedName>
</protein>
<sequence>MYGIPEHADNLRLRTTEGGDPFRLYNLDVFQYELYNPMALYGSVPVLLAHSAQRTLGIFWLNAAETWVDITSNTAGKVSGVNFAAALHSPRDLRCVSPSSGTQALPPLFALSYHQSRWNYNDEEDVNAVDNGFDEHDIPYDVIWLDIEHTDGKRYFTWDPNKFANPREMLQRLAAKRRKMVSIVDPHIKVDSSYRIHNEIRSRDLYVKTKDGNDYEGWCWPGSAGYPDFTNPQMRSWWSSMFPYDQYEGSMENLYTWNDMNEPSVFNGPEVTMHKDAVHQGGWEHRDVHNLYGFYVQMATAEGQVQRSGGLERPFVLTRSFFAGSQRYGAVWTGDNAAEWDHLKISIPMCLSLALVGISFCGADVGGFFKNPEPELLVRWYQAGAYQPFFRAHAHVDTTRREPWLFGDENKALIREAIRERYALLPFWYTLFYQSYRTGLPVMRPLWVEYPQDPVLYPIDDEYLLGDALLVHPVTAQGARGVQVYLPGKGEVSMIVDFGLSYSLIRWLSIHYFLSNSNQ</sequence>
<keyword evidence="3 4" id="KW-0326">Glycosidase</keyword>
<feature type="domain" description="Glycoside hydrolase family 31 N-terminal" evidence="6">
    <location>
        <begin position="1"/>
        <end position="69"/>
    </location>
</feature>
<dbReference type="FunFam" id="3.20.20.80:FF:000039">
    <property type="entry name" value="Glucosidase, alpha neutral C"/>
    <property type="match status" value="1"/>
</dbReference>
<keyword evidence="8" id="KW-1185">Reference proteome</keyword>
<dbReference type="KEGG" id="tsr:106542756"/>
<dbReference type="Pfam" id="PF13802">
    <property type="entry name" value="Gal_mutarotas_2"/>
    <property type="match status" value="1"/>
</dbReference>
<dbReference type="GO" id="GO:0006491">
    <property type="term" value="P:N-glycan processing"/>
    <property type="evidence" value="ECO:0007669"/>
    <property type="project" value="TreeGrafter"/>
</dbReference>
<dbReference type="InterPro" id="IPR013780">
    <property type="entry name" value="Glyco_hydro_b"/>
</dbReference>
<evidence type="ECO:0000256" key="4">
    <source>
        <dbReference type="RuleBase" id="RU361185"/>
    </source>
</evidence>
<dbReference type="GO" id="GO:0005975">
    <property type="term" value="P:carbohydrate metabolic process"/>
    <property type="evidence" value="ECO:0007669"/>
    <property type="project" value="InterPro"/>
</dbReference>
<dbReference type="Gene3D" id="3.20.20.80">
    <property type="entry name" value="Glycosidases"/>
    <property type="match status" value="1"/>
</dbReference>
<dbReference type="InterPro" id="IPR017853">
    <property type="entry name" value="GH"/>
</dbReference>
<evidence type="ECO:0000256" key="1">
    <source>
        <dbReference type="ARBA" id="ARBA00007806"/>
    </source>
</evidence>
<gene>
    <name evidence="9" type="primary">GANAB</name>
</gene>
<dbReference type="AlphaFoldDB" id="A0A6I9XTR6"/>
<evidence type="ECO:0000313" key="8">
    <source>
        <dbReference type="Proteomes" id="UP000504617"/>
    </source>
</evidence>
<dbReference type="Pfam" id="PF21365">
    <property type="entry name" value="Glyco_hydro_31_3rd"/>
    <property type="match status" value="1"/>
</dbReference>
<dbReference type="Proteomes" id="UP000504617">
    <property type="component" value="Unplaced"/>
</dbReference>
<dbReference type="PANTHER" id="PTHR22762">
    <property type="entry name" value="ALPHA-GLUCOSIDASE"/>
    <property type="match status" value="1"/>
</dbReference>
<dbReference type="OrthoDB" id="3237269at2759"/>
<dbReference type="InterPro" id="IPR048395">
    <property type="entry name" value="Glyco_hydro_31_C"/>
</dbReference>
<dbReference type="Pfam" id="PF01055">
    <property type="entry name" value="Glyco_hydro_31_2nd"/>
    <property type="match status" value="1"/>
</dbReference>
<dbReference type="CDD" id="cd06603">
    <property type="entry name" value="GH31_GANC_GANAB_alpha"/>
    <property type="match status" value="1"/>
</dbReference>
<accession>A0A6I9XTR6</accession>
<dbReference type="GeneID" id="106542756"/>
<dbReference type="CDD" id="cd14752">
    <property type="entry name" value="GH31_N"/>
    <property type="match status" value="1"/>
</dbReference>
<evidence type="ECO:0000256" key="2">
    <source>
        <dbReference type="ARBA" id="ARBA00022801"/>
    </source>
</evidence>
<evidence type="ECO:0000259" key="7">
    <source>
        <dbReference type="Pfam" id="PF21365"/>
    </source>
</evidence>
<feature type="domain" description="Glycosyl hydrolase family 31 C-terminal" evidence="7">
    <location>
        <begin position="439"/>
        <end position="489"/>
    </location>
</feature>
<proteinExistence type="inferred from homology"/>
<dbReference type="CTD" id="23193"/>
<evidence type="ECO:0000256" key="3">
    <source>
        <dbReference type="ARBA" id="ARBA00023295"/>
    </source>
</evidence>
<dbReference type="InterPro" id="IPR000322">
    <property type="entry name" value="Glyco_hydro_31_TIM"/>
</dbReference>
<dbReference type="SUPFAM" id="SSF51445">
    <property type="entry name" value="(Trans)glycosidases"/>
    <property type="match status" value="1"/>
</dbReference>
<feature type="domain" description="Glycoside hydrolase family 31 TIM barrel" evidence="5">
    <location>
        <begin position="104"/>
        <end position="431"/>
    </location>
</feature>
<dbReference type="Gene3D" id="2.60.40.1760">
    <property type="entry name" value="glycosyl hydrolase (family 31)"/>
    <property type="match status" value="1"/>
</dbReference>
<comment type="similarity">
    <text evidence="1 4">Belongs to the glycosyl hydrolase 31 family.</text>
</comment>
<dbReference type="SUPFAM" id="SSF74650">
    <property type="entry name" value="Galactose mutarotase-like"/>
    <property type="match status" value="1"/>
</dbReference>
<reference evidence="9" key="1">
    <citation type="submission" date="2025-08" db="UniProtKB">
        <authorList>
            <consortium name="RefSeq"/>
        </authorList>
    </citation>
    <scope>IDENTIFICATION</scope>
</reference>
<dbReference type="GO" id="GO:0030246">
    <property type="term" value="F:carbohydrate binding"/>
    <property type="evidence" value="ECO:0007669"/>
    <property type="project" value="InterPro"/>
</dbReference>